<reference evidence="3 4" key="1">
    <citation type="submission" date="2019-10" db="EMBL/GenBank/DDBJ databases">
        <title>Prolixibacter strains distinguished by the presence of nitrate reductase genes were adept at nitrate-dependent anaerobic corrosion of metallic iron and carbon steel.</title>
        <authorList>
            <person name="Iino T."/>
            <person name="Shono N."/>
            <person name="Ito K."/>
            <person name="Nakamura R."/>
            <person name="Sueoka K."/>
            <person name="Harayama S."/>
            <person name="Ohkuma M."/>
        </authorList>
    </citation>
    <scope>NUCLEOTIDE SEQUENCE [LARGE SCALE GENOMIC DNA]</scope>
    <source>
        <strain evidence="3 4">JCM 13498</strain>
    </source>
</reference>
<evidence type="ECO:0000259" key="2">
    <source>
        <dbReference type="Pfam" id="PF07085"/>
    </source>
</evidence>
<dbReference type="SUPFAM" id="SSF75138">
    <property type="entry name" value="HprK N-terminal domain-like"/>
    <property type="match status" value="1"/>
</dbReference>
<evidence type="ECO:0000313" key="4">
    <source>
        <dbReference type="Proteomes" id="UP000391834"/>
    </source>
</evidence>
<evidence type="ECO:0000256" key="1">
    <source>
        <dbReference type="ARBA" id="ARBA00011643"/>
    </source>
</evidence>
<dbReference type="EMBL" id="BLAX01000001">
    <property type="protein sequence ID" value="GET31997.1"/>
    <property type="molecule type" value="Genomic_DNA"/>
</dbReference>
<proteinExistence type="predicted"/>
<comment type="subunit">
    <text evidence="1">Homohexamer.</text>
</comment>
<feature type="domain" description="DRTGG" evidence="2">
    <location>
        <begin position="25"/>
        <end position="125"/>
    </location>
</feature>
<keyword evidence="4" id="KW-1185">Reference proteome</keyword>
<dbReference type="AlphaFoldDB" id="A0A5M4AX15"/>
<organism evidence="3 4">
    <name type="scientific">Prolixibacter bellariivorans</name>
    <dbReference type="NCBI Taxonomy" id="314319"/>
    <lineage>
        <taxon>Bacteria</taxon>
        <taxon>Pseudomonadati</taxon>
        <taxon>Bacteroidota</taxon>
        <taxon>Bacteroidia</taxon>
        <taxon>Marinilabiliales</taxon>
        <taxon>Prolixibacteraceae</taxon>
        <taxon>Prolixibacter</taxon>
    </lineage>
</organism>
<sequence>MRQEAAERKNQTKNNLDRMDVKDVQQALELKIFGGEKGLSREVTNGYVSDLLSDVMGNAREGMAWITLQTHLNVMAIASLKDLAAVILVNGNRPEEDMLEKANEEDIPVLGTNLSTFEIAGKLYQLINS</sequence>
<comment type="caution">
    <text evidence="3">The sequence shown here is derived from an EMBL/GenBank/DDBJ whole genome shotgun (WGS) entry which is preliminary data.</text>
</comment>
<dbReference type="InterPro" id="IPR010766">
    <property type="entry name" value="DRTGG"/>
</dbReference>
<name>A0A5M4AX15_9BACT</name>
<gene>
    <name evidence="3" type="ORF">PbJCM13498_08600</name>
</gene>
<dbReference type="Gene3D" id="3.40.1390.20">
    <property type="entry name" value="HprK N-terminal domain-like"/>
    <property type="match status" value="1"/>
</dbReference>
<protein>
    <recommendedName>
        <fullName evidence="2">DRTGG domain-containing protein</fullName>
    </recommendedName>
</protein>
<accession>A0A5M4AX15</accession>
<dbReference type="Proteomes" id="UP000391834">
    <property type="component" value="Unassembled WGS sequence"/>
</dbReference>
<dbReference type="InterPro" id="IPR028979">
    <property type="entry name" value="Ser_kin/Pase_Hpr-like_N_sf"/>
</dbReference>
<evidence type="ECO:0000313" key="3">
    <source>
        <dbReference type="EMBL" id="GET31997.1"/>
    </source>
</evidence>
<dbReference type="Pfam" id="PF07085">
    <property type="entry name" value="DRTGG"/>
    <property type="match status" value="1"/>
</dbReference>